<dbReference type="EC" id="2.3.2.27" evidence="11"/>
<keyword evidence="5" id="KW-0879">Wnt signaling pathway</keyword>
<dbReference type="InterPro" id="IPR018123">
    <property type="entry name" value="WWE-dom_subgr"/>
</dbReference>
<dbReference type="PROSITE" id="PS50918">
    <property type="entry name" value="WWE"/>
    <property type="match status" value="1"/>
</dbReference>
<evidence type="ECO:0000256" key="5">
    <source>
        <dbReference type="ARBA" id="ARBA00022687"/>
    </source>
</evidence>
<keyword evidence="16" id="KW-1185">Reference proteome</keyword>
<dbReference type="Gene3D" id="3.30.720.50">
    <property type="match status" value="1"/>
</dbReference>
<dbReference type="SMART" id="SM00678">
    <property type="entry name" value="WWE"/>
    <property type="match status" value="1"/>
</dbReference>
<proteinExistence type="predicted"/>
<dbReference type="InterPro" id="IPR013083">
    <property type="entry name" value="Znf_RING/FYVE/PHD"/>
</dbReference>
<evidence type="ECO:0000256" key="4">
    <source>
        <dbReference type="ARBA" id="ARBA00022679"/>
    </source>
</evidence>
<keyword evidence="3 11" id="KW-0963">Cytoplasm</keyword>
<evidence type="ECO:0000313" key="15">
    <source>
        <dbReference type="EMBL" id="CAI6362356.1"/>
    </source>
</evidence>
<feature type="compositionally biased region" description="Acidic residues" evidence="12">
    <location>
        <begin position="21"/>
        <end position="33"/>
    </location>
</feature>
<dbReference type="InterPro" id="IPR001841">
    <property type="entry name" value="Znf_RING"/>
</dbReference>
<dbReference type="GO" id="GO:0016055">
    <property type="term" value="P:Wnt signaling pathway"/>
    <property type="evidence" value="ECO:0007669"/>
    <property type="project" value="UniProtKB-KW"/>
</dbReference>
<dbReference type="EMBL" id="CARXXK010000003">
    <property type="protein sequence ID" value="CAI6362356.1"/>
    <property type="molecule type" value="Genomic_DNA"/>
</dbReference>
<dbReference type="Gene3D" id="3.30.40.10">
    <property type="entry name" value="Zinc/RING finger domain, C3HC4 (zinc finger)"/>
    <property type="match status" value="1"/>
</dbReference>
<feature type="domain" description="WWE" evidence="14">
    <location>
        <begin position="175"/>
        <end position="251"/>
    </location>
</feature>
<dbReference type="Proteomes" id="UP001160148">
    <property type="component" value="Unassembled WGS sequence"/>
</dbReference>
<evidence type="ECO:0000256" key="6">
    <source>
        <dbReference type="ARBA" id="ARBA00022723"/>
    </source>
</evidence>
<sequence length="266" mass="30099">MAASLKRLEDEIADDEHTSDENTSEENGPESESSENRHSSTASASTTKSDDEEKKTLVPKKKSTSKKSKKNAELPEDAYASNASALPTSSNAEENPTSGIKLKSILKKTKKNGDKSKSEYNECPVCLGPAVYPVRTPCGHVFCFLCVKGAARQTNRCPMCRQHIPIDFDKNPKILERQEVETLEDGYQWFYEGKNGWWQYDKKTSDEIEHHYKLNLLKFDVLICGTMYTIDLNRSVQYNRDNPYRRRKVKRENANNIAVKGVAGVH</sequence>
<dbReference type="InterPro" id="IPR004170">
    <property type="entry name" value="WWE_dom"/>
</dbReference>
<dbReference type="InterPro" id="IPR017907">
    <property type="entry name" value="Znf_RING_CS"/>
</dbReference>
<dbReference type="InterPro" id="IPR037197">
    <property type="entry name" value="WWE_dom_sf"/>
</dbReference>
<dbReference type="PANTHER" id="PTHR13417">
    <property type="entry name" value="E3 UBIQUITIN-PROTEIN LIGASE RNF146"/>
    <property type="match status" value="1"/>
</dbReference>
<keyword evidence="4 11" id="KW-0808">Transferase</keyword>
<comment type="domain">
    <text evidence="11">The WWE domain mediates non-covalent poly(ADP-ribose)-binding.</text>
</comment>
<dbReference type="CDD" id="cd16546">
    <property type="entry name" value="RING-HC_RNF146"/>
    <property type="match status" value="1"/>
</dbReference>
<dbReference type="GO" id="GO:0051865">
    <property type="term" value="P:protein autoubiquitination"/>
    <property type="evidence" value="ECO:0007669"/>
    <property type="project" value="UniProtKB-UniRule"/>
</dbReference>
<feature type="compositionally biased region" description="Polar residues" evidence="12">
    <location>
        <begin position="81"/>
        <end position="96"/>
    </location>
</feature>
<reference evidence="15 16" key="1">
    <citation type="submission" date="2023-01" db="EMBL/GenBank/DDBJ databases">
        <authorList>
            <person name="Whitehead M."/>
        </authorList>
    </citation>
    <scope>NUCLEOTIDE SEQUENCE [LARGE SCALE GENOMIC DNA]</scope>
</reference>
<feature type="domain" description="RING-type" evidence="13">
    <location>
        <begin position="123"/>
        <end position="161"/>
    </location>
</feature>
<evidence type="ECO:0000256" key="8">
    <source>
        <dbReference type="ARBA" id="ARBA00022786"/>
    </source>
</evidence>
<dbReference type="InterPro" id="IPR044110">
    <property type="entry name" value="RING-HC_RNF146"/>
</dbReference>
<dbReference type="SUPFAM" id="SSF57850">
    <property type="entry name" value="RING/U-box"/>
    <property type="match status" value="1"/>
</dbReference>
<dbReference type="Pfam" id="PF02825">
    <property type="entry name" value="WWE"/>
    <property type="match status" value="1"/>
</dbReference>
<dbReference type="AlphaFoldDB" id="A0AAV0X2X7"/>
<comment type="pathway">
    <text evidence="11">Protein modification; protein ubiquitination.</text>
</comment>
<evidence type="ECO:0000313" key="16">
    <source>
        <dbReference type="Proteomes" id="UP001160148"/>
    </source>
</evidence>
<protein>
    <recommendedName>
        <fullName evidence="11">E3 ubiquitin-protein ligase</fullName>
        <ecNumber evidence="11">2.3.2.27</ecNumber>
    </recommendedName>
</protein>
<evidence type="ECO:0000256" key="3">
    <source>
        <dbReference type="ARBA" id="ARBA00022490"/>
    </source>
</evidence>
<evidence type="ECO:0000256" key="10">
    <source>
        <dbReference type="PROSITE-ProRule" id="PRU00175"/>
    </source>
</evidence>
<evidence type="ECO:0000256" key="9">
    <source>
        <dbReference type="ARBA" id="ARBA00022833"/>
    </source>
</evidence>
<keyword evidence="9 11" id="KW-0862">Zinc</keyword>
<evidence type="ECO:0000256" key="11">
    <source>
        <dbReference type="RuleBase" id="RU367115"/>
    </source>
</evidence>
<dbReference type="SUPFAM" id="SSF117839">
    <property type="entry name" value="WWE domain"/>
    <property type="match status" value="1"/>
</dbReference>
<dbReference type="InterPro" id="IPR033509">
    <property type="entry name" value="RNF146"/>
</dbReference>
<dbReference type="PROSITE" id="PS50089">
    <property type="entry name" value="ZF_RING_2"/>
    <property type="match status" value="1"/>
</dbReference>
<dbReference type="GO" id="GO:0005634">
    <property type="term" value="C:nucleus"/>
    <property type="evidence" value="ECO:0007669"/>
    <property type="project" value="TreeGrafter"/>
</dbReference>
<dbReference type="PANTHER" id="PTHR13417:SF2">
    <property type="entry name" value="E3 UBIQUITIN-PROTEIN LIGASE RNF146"/>
    <property type="match status" value="1"/>
</dbReference>
<organism evidence="15 16">
    <name type="scientific">Macrosiphum euphorbiae</name>
    <name type="common">potato aphid</name>
    <dbReference type="NCBI Taxonomy" id="13131"/>
    <lineage>
        <taxon>Eukaryota</taxon>
        <taxon>Metazoa</taxon>
        <taxon>Ecdysozoa</taxon>
        <taxon>Arthropoda</taxon>
        <taxon>Hexapoda</taxon>
        <taxon>Insecta</taxon>
        <taxon>Pterygota</taxon>
        <taxon>Neoptera</taxon>
        <taxon>Paraneoptera</taxon>
        <taxon>Hemiptera</taxon>
        <taxon>Sternorrhyncha</taxon>
        <taxon>Aphidomorpha</taxon>
        <taxon>Aphidoidea</taxon>
        <taxon>Aphididae</taxon>
        <taxon>Macrosiphini</taxon>
        <taxon>Macrosiphum</taxon>
    </lineage>
</organism>
<evidence type="ECO:0000256" key="12">
    <source>
        <dbReference type="SAM" id="MobiDB-lite"/>
    </source>
</evidence>
<accession>A0AAV0X2X7</accession>
<dbReference type="GO" id="GO:0061630">
    <property type="term" value="F:ubiquitin protein ligase activity"/>
    <property type="evidence" value="ECO:0007669"/>
    <property type="project" value="UniProtKB-UniRule"/>
</dbReference>
<keyword evidence="6 11" id="KW-0479">Metal-binding</keyword>
<dbReference type="GO" id="GO:0072572">
    <property type="term" value="F:poly-ADP-D-ribose binding"/>
    <property type="evidence" value="ECO:0007669"/>
    <property type="project" value="UniProtKB-UniRule"/>
</dbReference>
<evidence type="ECO:0000256" key="2">
    <source>
        <dbReference type="ARBA" id="ARBA00004514"/>
    </source>
</evidence>
<dbReference type="GO" id="GO:0006511">
    <property type="term" value="P:ubiquitin-dependent protein catabolic process"/>
    <property type="evidence" value="ECO:0007669"/>
    <property type="project" value="UniProtKB-UniRule"/>
</dbReference>
<dbReference type="SMART" id="SM00184">
    <property type="entry name" value="RING"/>
    <property type="match status" value="1"/>
</dbReference>
<evidence type="ECO:0000259" key="14">
    <source>
        <dbReference type="PROSITE" id="PS50918"/>
    </source>
</evidence>
<dbReference type="GO" id="GO:0008270">
    <property type="term" value="F:zinc ion binding"/>
    <property type="evidence" value="ECO:0007669"/>
    <property type="project" value="UniProtKB-UniRule"/>
</dbReference>
<feature type="region of interest" description="Disordered" evidence="12">
    <location>
        <begin position="1"/>
        <end position="106"/>
    </location>
</feature>
<dbReference type="PROSITE" id="PS00518">
    <property type="entry name" value="ZF_RING_1"/>
    <property type="match status" value="1"/>
</dbReference>
<comment type="subcellular location">
    <subcellularLocation>
        <location evidence="2 11">Cytoplasm</location>
        <location evidence="2 11">Cytosol</location>
    </subcellularLocation>
</comment>
<comment type="PTM">
    <text evidence="11">Ubiquitinated; autoubiquitinated.</text>
</comment>
<comment type="function">
    <text evidence="11">E3 ubiquitin-protein ligase that specifically binds poly-ADP-ribosylated proteins and mediates their ubiquitination and subsequent degradation.</text>
</comment>
<evidence type="ECO:0000256" key="7">
    <source>
        <dbReference type="ARBA" id="ARBA00022771"/>
    </source>
</evidence>
<name>A0AAV0X2X7_9HEMI</name>
<dbReference type="Pfam" id="PF13639">
    <property type="entry name" value="zf-RING_2"/>
    <property type="match status" value="1"/>
</dbReference>
<gene>
    <name evidence="15" type="ORF">MEUPH1_LOCUS17432</name>
</gene>
<evidence type="ECO:0000256" key="1">
    <source>
        <dbReference type="ARBA" id="ARBA00000900"/>
    </source>
</evidence>
<evidence type="ECO:0000259" key="13">
    <source>
        <dbReference type="PROSITE" id="PS50089"/>
    </source>
</evidence>
<dbReference type="GO" id="GO:0005829">
    <property type="term" value="C:cytosol"/>
    <property type="evidence" value="ECO:0007669"/>
    <property type="project" value="UniProtKB-SubCell"/>
</dbReference>
<feature type="compositionally biased region" description="Basic residues" evidence="12">
    <location>
        <begin position="57"/>
        <end position="69"/>
    </location>
</feature>
<comment type="catalytic activity">
    <reaction evidence="1 11">
        <text>S-ubiquitinyl-[E2 ubiquitin-conjugating enzyme]-L-cysteine + [acceptor protein]-L-lysine = [E2 ubiquitin-conjugating enzyme]-L-cysteine + N(6)-ubiquitinyl-[acceptor protein]-L-lysine.</text>
        <dbReference type="EC" id="2.3.2.27"/>
    </reaction>
</comment>
<feature type="compositionally biased region" description="Basic and acidic residues" evidence="12">
    <location>
        <begin position="1"/>
        <end position="20"/>
    </location>
</feature>
<comment type="caution">
    <text evidence="15">The sequence shown here is derived from an EMBL/GenBank/DDBJ whole genome shotgun (WGS) entry which is preliminary data.</text>
</comment>
<keyword evidence="8 11" id="KW-0833">Ubl conjugation pathway</keyword>
<keyword evidence="7 10" id="KW-0863">Zinc-finger</keyword>